<dbReference type="GO" id="GO:0005840">
    <property type="term" value="C:ribosome"/>
    <property type="evidence" value="ECO:0007669"/>
    <property type="project" value="UniProtKB-KW"/>
</dbReference>
<proteinExistence type="predicted"/>
<keyword evidence="2" id="KW-0687">Ribonucleoprotein</keyword>
<dbReference type="STRING" id="148818.A0A4Q9LCF3"/>
<dbReference type="AlphaFoldDB" id="A0A4Q9LCF3"/>
<comment type="caution">
    <text evidence="4">The sequence shown here is derived from an EMBL/GenBank/DDBJ whole genome shotgun (WGS) entry which is preliminary data.</text>
</comment>
<dbReference type="SUPFAM" id="SSF55315">
    <property type="entry name" value="L30e-like"/>
    <property type="match status" value="1"/>
</dbReference>
<name>A0A4Q9LCF3_9MICR</name>
<keyword evidence="1 4" id="KW-0689">Ribosomal protein</keyword>
<dbReference type="EMBL" id="PITI01000622">
    <property type="protein sequence ID" value="TBU05563.1"/>
    <property type="molecule type" value="Genomic_DNA"/>
</dbReference>
<dbReference type="Gene3D" id="3.30.1330.30">
    <property type="match status" value="1"/>
</dbReference>
<keyword evidence="5" id="KW-1185">Reference proteome</keyword>
<dbReference type="VEuPathDB" id="MicrosporidiaDB:CWI36_0622p0030"/>
<gene>
    <name evidence="4" type="ORF">CWI36_0622p0030</name>
</gene>
<feature type="domain" description="Ribosomal protein eL8/eL30/eS12/Gadd45" evidence="3">
    <location>
        <begin position="19"/>
        <end position="102"/>
    </location>
</feature>
<organism evidence="4 5">
    <name type="scientific">Hamiltosporidium magnivora</name>
    <dbReference type="NCBI Taxonomy" id="148818"/>
    <lineage>
        <taxon>Eukaryota</taxon>
        <taxon>Fungi</taxon>
        <taxon>Fungi incertae sedis</taxon>
        <taxon>Microsporidia</taxon>
        <taxon>Dubosqiidae</taxon>
        <taxon>Hamiltosporidium</taxon>
    </lineage>
</organism>
<dbReference type="InterPro" id="IPR029064">
    <property type="entry name" value="Ribosomal_eL30-like_sf"/>
</dbReference>
<dbReference type="GO" id="GO:1990904">
    <property type="term" value="C:ribonucleoprotein complex"/>
    <property type="evidence" value="ECO:0007669"/>
    <property type="project" value="UniProtKB-KW"/>
</dbReference>
<evidence type="ECO:0000256" key="2">
    <source>
        <dbReference type="ARBA" id="ARBA00023274"/>
    </source>
</evidence>
<reference evidence="4 5" key="1">
    <citation type="submission" date="2017-12" db="EMBL/GenBank/DDBJ databases">
        <authorList>
            <person name="Pombert J.-F."/>
            <person name="Haag K.L."/>
            <person name="Ebert D."/>
        </authorList>
    </citation>
    <scope>NUCLEOTIDE SEQUENCE [LARGE SCALE GENOMIC DNA]</scope>
    <source>
        <strain evidence="4">BE-OM-2</strain>
    </source>
</reference>
<dbReference type="PANTHER" id="PTHR11843">
    <property type="entry name" value="40S RIBOSOMAL PROTEIN S12"/>
    <property type="match status" value="1"/>
</dbReference>
<evidence type="ECO:0000256" key="1">
    <source>
        <dbReference type="ARBA" id="ARBA00022980"/>
    </source>
</evidence>
<dbReference type="Proteomes" id="UP000291404">
    <property type="component" value="Unassembled WGS sequence"/>
</dbReference>
<evidence type="ECO:0000259" key="3">
    <source>
        <dbReference type="Pfam" id="PF01248"/>
    </source>
</evidence>
<protein>
    <submittedName>
        <fullName evidence="4">Putative ribosomal protein L7a</fullName>
    </submittedName>
</protein>
<sequence>MVEEVYAPIIDTQMTLKDALFQVCHVSRAQNKLVRGTRQTIKKILRKEALVVFLTEDSNKNVGELIKALTTKYDIPLLPLEDSTELGKIVGFEKVKLGGETRVAKCSVACVVDYVRNSEGKVFLENTLRDMQAKN</sequence>
<dbReference type="VEuPathDB" id="MicrosporidiaDB:CWI39_3808p0010"/>
<accession>A0A4Q9LCF3</accession>
<evidence type="ECO:0000313" key="5">
    <source>
        <dbReference type="Proteomes" id="UP000291404"/>
    </source>
</evidence>
<evidence type="ECO:0000313" key="4">
    <source>
        <dbReference type="EMBL" id="TBU05563.1"/>
    </source>
</evidence>
<dbReference type="InterPro" id="IPR004038">
    <property type="entry name" value="Ribosomal_eL8/eL30/eS12/Gad45"/>
</dbReference>
<dbReference type="Pfam" id="PF01248">
    <property type="entry name" value="Ribosomal_L7Ae"/>
    <property type="match status" value="1"/>
</dbReference>